<evidence type="ECO:0000313" key="7">
    <source>
        <dbReference type="EMBL" id="MBK6088449.1"/>
    </source>
</evidence>
<dbReference type="Proteomes" id="UP000633365">
    <property type="component" value="Unassembled WGS sequence"/>
</dbReference>
<evidence type="ECO:0000256" key="3">
    <source>
        <dbReference type="ARBA" id="ARBA00022777"/>
    </source>
</evidence>
<reference evidence="7" key="1">
    <citation type="submission" date="2021-01" db="EMBL/GenBank/DDBJ databases">
        <title>Genome public.</title>
        <authorList>
            <person name="Liu C."/>
            <person name="Sun Q."/>
        </authorList>
    </citation>
    <scope>NUCLEOTIDE SEQUENCE</scope>
    <source>
        <strain evidence="7">M6</strain>
    </source>
</reference>
<evidence type="ECO:0000256" key="5">
    <source>
        <dbReference type="NCBIfam" id="TIGR01378"/>
    </source>
</evidence>
<dbReference type="EMBL" id="JAEQMG010000061">
    <property type="protein sequence ID" value="MBK6088449.1"/>
    <property type="molecule type" value="Genomic_DNA"/>
</dbReference>
<dbReference type="SUPFAM" id="SSF63862">
    <property type="entry name" value="Thiamin pyrophosphokinase, substrate-binding domain"/>
    <property type="match status" value="1"/>
</dbReference>
<protein>
    <recommendedName>
        <fullName evidence="5">Thiamine diphosphokinase</fullName>
        <ecNumber evidence="5">2.7.6.2</ecNumber>
    </recommendedName>
</protein>
<keyword evidence="1 7" id="KW-0808">Transferase</keyword>
<keyword evidence="4" id="KW-0067">ATP-binding</keyword>
<evidence type="ECO:0000313" key="8">
    <source>
        <dbReference type="Proteomes" id="UP000633365"/>
    </source>
</evidence>
<evidence type="ECO:0000259" key="6">
    <source>
        <dbReference type="SMART" id="SM00983"/>
    </source>
</evidence>
<dbReference type="EC" id="2.7.6.2" evidence="5"/>
<dbReference type="RefSeq" id="WP_201427347.1">
    <property type="nucleotide sequence ID" value="NZ_JAEQMG010000061.1"/>
</dbReference>
<dbReference type="InterPro" id="IPR006282">
    <property type="entry name" value="Thi_PPkinase"/>
</dbReference>
<evidence type="ECO:0000256" key="4">
    <source>
        <dbReference type="ARBA" id="ARBA00022840"/>
    </source>
</evidence>
<dbReference type="GO" id="GO:0009229">
    <property type="term" value="P:thiamine diphosphate biosynthetic process"/>
    <property type="evidence" value="ECO:0007669"/>
    <property type="project" value="InterPro"/>
</dbReference>
<dbReference type="GO" id="GO:0006772">
    <property type="term" value="P:thiamine metabolic process"/>
    <property type="evidence" value="ECO:0007669"/>
    <property type="project" value="UniProtKB-UniRule"/>
</dbReference>
<keyword evidence="8" id="KW-1185">Reference proteome</keyword>
<dbReference type="InterPro" id="IPR007373">
    <property type="entry name" value="Thiamin_PyroPKinase_B1-bd"/>
</dbReference>
<dbReference type="Pfam" id="PF04263">
    <property type="entry name" value="TPK_catalytic"/>
    <property type="match status" value="1"/>
</dbReference>
<keyword evidence="2" id="KW-0547">Nucleotide-binding</keyword>
<evidence type="ECO:0000256" key="2">
    <source>
        <dbReference type="ARBA" id="ARBA00022741"/>
    </source>
</evidence>
<keyword evidence="3" id="KW-0418">Kinase</keyword>
<feature type="domain" description="Thiamin pyrophosphokinase thiamin-binding" evidence="6">
    <location>
        <begin position="132"/>
        <end position="198"/>
    </location>
</feature>
<dbReference type="PANTHER" id="PTHR41299">
    <property type="entry name" value="THIAMINE PYROPHOSPHOKINASE"/>
    <property type="match status" value="1"/>
</dbReference>
<dbReference type="Pfam" id="PF04265">
    <property type="entry name" value="TPK_B1_binding"/>
    <property type="match status" value="1"/>
</dbReference>
<dbReference type="GO" id="GO:0004788">
    <property type="term" value="F:thiamine diphosphokinase activity"/>
    <property type="evidence" value="ECO:0007669"/>
    <property type="project" value="UniProtKB-UniRule"/>
</dbReference>
<dbReference type="SUPFAM" id="SSF63999">
    <property type="entry name" value="Thiamin pyrophosphokinase, catalytic domain"/>
    <property type="match status" value="1"/>
</dbReference>
<evidence type="ECO:0000256" key="1">
    <source>
        <dbReference type="ARBA" id="ARBA00022679"/>
    </source>
</evidence>
<accession>A0A934U4E8</accession>
<dbReference type="InterPro" id="IPR036371">
    <property type="entry name" value="TPK_B1-bd_sf"/>
</dbReference>
<dbReference type="InterPro" id="IPR053149">
    <property type="entry name" value="TPK"/>
</dbReference>
<dbReference type="CDD" id="cd07995">
    <property type="entry name" value="TPK"/>
    <property type="match status" value="1"/>
</dbReference>
<dbReference type="SMART" id="SM00983">
    <property type="entry name" value="TPK_B1_binding"/>
    <property type="match status" value="1"/>
</dbReference>
<dbReference type="InterPro" id="IPR036759">
    <property type="entry name" value="TPK_catalytic_sf"/>
</dbReference>
<dbReference type="Gene3D" id="3.40.50.10240">
    <property type="entry name" value="Thiamin pyrophosphokinase, catalytic domain"/>
    <property type="match status" value="1"/>
</dbReference>
<dbReference type="GO" id="GO:0030975">
    <property type="term" value="F:thiamine binding"/>
    <property type="evidence" value="ECO:0007669"/>
    <property type="project" value="InterPro"/>
</dbReference>
<name>A0A934U4E8_9FIRM</name>
<dbReference type="GO" id="GO:0016301">
    <property type="term" value="F:kinase activity"/>
    <property type="evidence" value="ECO:0007669"/>
    <property type="project" value="UniProtKB-KW"/>
</dbReference>
<dbReference type="GO" id="GO:0005524">
    <property type="term" value="F:ATP binding"/>
    <property type="evidence" value="ECO:0007669"/>
    <property type="project" value="UniProtKB-KW"/>
</dbReference>
<gene>
    <name evidence="7" type="ORF">JKK62_07240</name>
</gene>
<proteinExistence type="predicted"/>
<dbReference type="AlphaFoldDB" id="A0A934U4E8"/>
<sequence>MNRCFIFGALKVSCLPIKPESGDFIIAADKGYDTALSLGIDPDLAVGDFDSLNRIPDAENVVTLPVRKDMTDVGYAVEKGFERGCAEFIIYGAVGGALDHTFANVAIAHDIARRGARALLIGEEYSFTVLHGSSFTFKARESGRISVFALGGTAQGVTIRGLDYEVEDCSIENTSHIGVSNAFVGKEATISVREGELLVVWQTE</sequence>
<organism evidence="7 8">
    <name type="scientific">Ruminococcus difficilis</name>
    <dbReference type="NCBI Taxonomy" id="2763069"/>
    <lineage>
        <taxon>Bacteria</taxon>
        <taxon>Bacillati</taxon>
        <taxon>Bacillota</taxon>
        <taxon>Clostridia</taxon>
        <taxon>Eubacteriales</taxon>
        <taxon>Oscillospiraceae</taxon>
        <taxon>Ruminococcus</taxon>
    </lineage>
</organism>
<dbReference type="NCBIfam" id="TIGR01378">
    <property type="entry name" value="thi_PPkinase"/>
    <property type="match status" value="1"/>
</dbReference>
<dbReference type="PANTHER" id="PTHR41299:SF1">
    <property type="entry name" value="THIAMINE PYROPHOSPHOKINASE"/>
    <property type="match status" value="1"/>
</dbReference>
<dbReference type="InterPro" id="IPR007371">
    <property type="entry name" value="TPK_catalytic"/>
</dbReference>
<comment type="caution">
    <text evidence="7">The sequence shown here is derived from an EMBL/GenBank/DDBJ whole genome shotgun (WGS) entry which is preliminary data.</text>
</comment>